<evidence type="ECO:0000313" key="1">
    <source>
        <dbReference type="EMBL" id="VDI77641.1"/>
    </source>
</evidence>
<accession>A0A8B6HE19</accession>
<protein>
    <submittedName>
        <fullName evidence="1">Uncharacterized protein</fullName>
    </submittedName>
</protein>
<dbReference type="AlphaFoldDB" id="A0A8B6HE19"/>
<sequence>MPNYHPERKDEQKSYVTVKDFLEIKDDHRKLQRRARELEKLIKKKSTYQTKQTRIPVEPEVMPIASTPESPSRLIVEPIQPIHNFFLV</sequence>
<comment type="caution">
    <text evidence="1">The sequence shown here is derived from an EMBL/GenBank/DDBJ whole genome shotgun (WGS) entry which is preliminary data.</text>
</comment>
<proteinExistence type="predicted"/>
<dbReference type="Proteomes" id="UP000596742">
    <property type="component" value="Unassembled WGS sequence"/>
</dbReference>
<evidence type="ECO:0000313" key="2">
    <source>
        <dbReference type="Proteomes" id="UP000596742"/>
    </source>
</evidence>
<dbReference type="OrthoDB" id="10556372at2759"/>
<name>A0A8B6HE19_MYTGA</name>
<dbReference type="EMBL" id="UYJE01009867">
    <property type="protein sequence ID" value="VDI77641.1"/>
    <property type="molecule type" value="Genomic_DNA"/>
</dbReference>
<reference evidence="1" key="1">
    <citation type="submission" date="2018-11" db="EMBL/GenBank/DDBJ databases">
        <authorList>
            <person name="Alioto T."/>
            <person name="Alioto T."/>
        </authorList>
    </citation>
    <scope>NUCLEOTIDE SEQUENCE</scope>
</reference>
<keyword evidence="2" id="KW-1185">Reference proteome</keyword>
<gene>
    <name evidence="1" type="ORF">MGAL_10B046426</name>
</gene>
<organism evidence="1 2">
    <name type="scientific">Mytilus galloprovincialis</name>
    <name type="common">Mediterranean mussel</name>
    <dbReference type="NCBI Taxonomy" id="29158"/>
    <lineage>
        <taxon>Eukaryota</taxon>
        <taxon>Metazoa</taxon>
        <taxon>Spiralia</taxon>
        <taxon>Lophotrochozoa</taxon>
        <taxon>Mollusca</taxon>
        <taxon>Bivalvia</taxon>
        <taxon>Autobranchia</taxon>
        <taxon>Pteriomorphia</taxon>
        <taxon>Mytilida</taxon>
        <taxon>Mytiloidea</taxon>
        <taxon>Mytilidae</taxon>
        <taxon>Mytilinae</taxon>
        <taxon>Mytilus</taxon>
    </lineage>
</organism>